<proteinExistence type="predicted"/>
<name>A0A812KR00_9DINO</name>
<organism evidence="1 2">
    <name type="scientific">Symbiodinium necroappetens</name>
    <dbReference type="NCBI Taxonomy" id="1628268"/>
    <lineage>
        <taxon>Eukaryota</taxon>
        <taxon>Sar</taxon>
        <taxon>Alveolata</taxon>
        <taxon>Dinophyceae</taxon>
        <taxon>Suessiales</taxon>
        <taxon>Symbiodiniaceae</taxon>
        <taxon>Symbiodinium</taxon>
    </lineage>
</organism>
<dbReference type="OrthoDB" id="430522at2759"/>
<dbReference type="Proteomes" id="UP000601435">
    <property type="component" value="Unassembled WGS sequence"/>
</dbReference>
<keyword evidence="2" id="KW-1185">Reference proteome</keyword>
<reference evidence="1" key="1">
    <citation type="submission" date="2021-02" db="EMBL/GenBank/DDBJ databases">
        <authorList>
            <person name="Dougan E. K."/>
            <person name="Rhodes N."/>
            <person name="Thang M."/>
            <person name="Chan C."/>
        </authorList>
    </citation>
    <scope>NUCLEOTIDE SEQUENCE</scope>
</reference>
<evidence type="ECO:0000313" key="1">
    <source>
        <dbReference type="EMBL" id="CAE7234714.1"/>
    </source>
</evidence>
<sequence length="124" mass="13575">MEDGPKAIVPEFNSLVAFLVPREHWVSEMQEGSPLRYTLFGWLHDYEPYPSGALRPLGSGNPAPGISRAGKAAKWIESNSEALAAMGATEDAKQQCEHGFRMRFGIDSAELRLGEATSTAQRLL</sequence>
<protein>
    <submittedName>
        <fullName evidence="1">Uncharacterized protein</fullName>
    </submittedName>
</protein>
<evidence type="ECO:0000313" key="2">
    <source>
        <dbReference type="Proteomes" id="UP000601435"/>
    </source>
</evidence>
<gene>
    <name evidence="1" type="ORF">SNEC2469_LOCUS3850</name>
</gene>
<dbReference type="Gene3D" id="2.60.120.620">
    <property type="entry name" value="q2cbj1_9rhob like domain"/>
    <property type="match status" value="1"/>
</dbReference>
<dbReference type="AlphaFoldDB" id="A0A812KR00"/>
<accession>A0A812KR00</accession>
<dbReference type="EMBL" id="CAJNJA010008272">
    <property type="protein sequence ID" value="CAE7234714.1"/>
    <property type="molecule type" value="Genomic_DNA"/>
</dbReference>
<comment type="caution">
    <text evidence="1">The sequence shown here is derived from an EMBL/GenBank/DDBJ whole genome shotgun (WGS) entry which is preliminary data.</text>
</comment>
<feature type="non-terminal residue" evidence="1">
    <location>
        <position position="124"/>
    </location>
</feature>